<proteinExistence type="predicted"/>
<accession>A0AAD6F497</accession>
<sequence>MVHWTLALTHTLGPLQHNPDVVCRYTHMFLSLRGSDISIIEGKLSHILKPCQPMTCSPRGRWALTLRDINEKATRSLKTLHHDG</sequence>
<organism evidence="1 2">
    <name type="scientific">Pogonophryne albipinna</name>
    <dbReference type="NCBI Taxonomy" id="1090488"/>
    <lineage>
        <taxon>Eukaryota</taxon>
        <taxon>Metazoa</taxon>
        <taxon>Chordata</taxon>
        <taxon>Craniata</taxon>
        <taxon>Vertebrata</taxon>
        <taxon>Euteleostomi</taxon>
        <taxon>Actinopterygii</taxon>
        <taxon>Neopterygii</taxon>
        <taxon>Teleostei</taxon>
        <taxon>Neoteleostei</taxon>
        <taxon>Acanthomorphata</taxon>
        <taxon>Eupercaria</taxon>
        <taxon>Perciformes</taxon>
        <taxon>Notothenioidei</taxon>
        <taxon>Pogonophryne</taxon>
    </lineage>
</organism>
<evidence type="ECO:0000313" key="1">
    <source>
        <dbReference type="EMBL" id="KAJ4920085.1"/>
    </source>
</evidence>
<comment type="caution">
    <text evidence="1">The sequence shown here is derived from an EMBL/GenBank/DDBJ whole genome shotgun (WGS) entry which is preliminary data.</text>
</comment>
<dbReference type="EMBL" id="JAPTMU010000226">
    <property type="protein sequence ID" value="KAJ4920085.1"/>
    <property type="molecule type" value="Genomic_DNA"/>
</dbReference>
<keyword evidence="2" id="KW-1185">Reference proteome</keyword>
<dbReference type="Proteomes" id="UP001219934">
    <property type="component" value="Unassembled WGS sequence"/>
</dbReference>
<reference evidence="1" key="1">
    <citation type="submission" date="2022-11" db="EMBL/GenBank/DDBJ databases">
        <title>Chromosome-level genome of Pogonophryne albipinna.</title>
        <authorList>
            <person name="Jo E."/>
        </authorList>
    </citation>
    <scope>NUCLEOTIDE SEQUENCE</scope>
    <source>
        <strain evidence="1">SGF0006</strain>
        <tissue evidence="1">Muscle</tissue>
    </source>
</reference>
<dbReference type="AlphaFoldDB" id="A0AAD6F497"/>
<name>A0AAD6F497_9TELE</name>
<gene>
    <name evidence="1" type="ORF">JOQ06_027991</name>
</gene>
<evidence type="ECO:0000313" key="2">
    <source>
        <dbReference type="Proteomes" id="UP001219934"/>
    </source>
</evidence>
<protein>
    <submittedName>
        <fullName evidence="1">Uncharacterized protein</fullName>
    </submittedName>
</protein>